<dbReference type="EMBL" id="KV745252">
    <property type="protein sequence ID" value="OCK76005.1"/>
    <property type="molecule type" value="Genomic_DNA"/>
</dbReference>
<evidence type="ECO:0000313" key="6">
    <source>
        <dbReference type="Proteomes" id="UP000250266"/>
    </source>
</evidence>
<dbReference type="CDD" id="cd02440">
    <property type="entry name" value="AdoMet_MTases"/>
    <property type="match status" value="1"/>
</dbReference>
<dbReference type="PANTHER" id="PTHR35897:SF1">
    <property type="entry name" value="METHYLTRANSFERASE AUSD"/>
    <property type="match status" value="1"/>
</dbReference>
<evidence type="ECO:0008006" key="7">
    <source>
        <dbReference type="Google" id="ProtNLM"/>
    </source>
</evidence>
<comment type="similarity">
    <text evidence="4">Belongs to the class I-like SAM-binding methyltransferase superfamily.</text>
</comment>
<keyword evidence="6" id="KW-1185">Reference proteome</keyword>
<dbReference type="Gene3D" id="3.40.50.150">
    <property type="entry name" value="Vaccinia Virus protein VP39"/>
    <property type="match status" value="1"/>
</dbReference>
<keyword evidence="3" id="KW-0949">S-adenosyl-L-methionine</keyword>
<dbReference type="PANTHER" id="PTHR35897">
    <property type="entry name" value="METHYLTRANSFERASE AUSD"/>
    <property type="match status" value="1"/>
</dbReference>
<evidence type="ECO:0000256" key="4">
    <source>
        <dbReference type="ARBA" id="ARBA00038314"/>
    </source>
</evidence>
<name>A0A8E2E2D3_9PEZI</name>
<dbReference type="SUPFAM" id="SSF53335">
    <property type="entry name" value="S-adenosyl-L-methionine-dependent methyltransferases"/>
    <property type="match status" value="1"/>
</dbReference>
<gene>
    <name evidence="5" type="ORF">K432DRAFT_437269</name>
</gene>
<accession>A0A8E2E2D3</accession>
<comment type="pathway">
    <text evidence="1">Secondary metabolite biosynthesis.</text>
</comment>
<dbReference type="GO" id="GO:0016740">
    <property type="term" value="F:transferase activity"/>
    <property type="evidence" value="ECO:0007669"/>
    <property type="project" value="UniProtKB-KW"/>
</dbReference>
<reference evidence="5 6" key="1">
    <citation type="journal article" date="2016" name="Nat. Commun.">
        <title>Ectomycorrhizal ecology is imprinted in the genome of the dominant symbiotic fungus Cenococcum geophilum.</title>
        <authorList>
            <consortium name="DOE Joint Genome Institute"/>
            <person name="Peter M."/>
            <person name="Kohler A."/>
            <person name="Ohm R.A."/>
            <person name="Kuo A."/>
            <person name="Krutzmann J."/>
            <person name="Morin E."/>
            <person name="Arend M."/>
            <person name="Barry K.W."/>
            <person name="Binder M."/>
            <person name="Choi C."/>
            <person name="Clum A."/>
            <person name="Copeland A."/>
            <person name="Grisel N."/>
            <person name="Haridas S."/>
            <person name="Kipfer T."/>
            <person name="LaButti K."/>
            <person name="Lindquist E."/>
            <person name="Lipzen A."/>
            <person name="Maire R."/>
            <person name="Meier B."/>
            <person name="Mihaltcheva S."/>
            <person name="Molinier V."/>
            <person name="Murat C."/>
            <person name="Poggeler S."/>
            <person name="Quandt C.A."/>
            <person name="Sperisen C."/>
            <person name="Tritt A."/>
            <person name="Tisserant E."/>
            <person name="Crous P.W."/>
            <person name="Henrissat B."/>
            <person name="Nehls U."/>
            <person name="Egli S."/>
            <person name="Spatafora J.W."/>
            <person name="Grigoriev I.V."/>
            <person name="Martin F.M."/>
        </authorList>
    </citation>
    <scope>NUCLEOTIDE SEQUENCE [LARGE SCALE GENOMIC DNA]</scope>
    <source>
        <strain evidence="5 6">CBS 459.81</strain>
    </source>
</reference>
<keyword evidence="2" id="KW-0808">Transferase</keyword>
<evidence type="ECO:0000256" key="1">
    <source>
        <dbReference type="ARBA" id="ARBA00005179"/>
    </source>
</evidence>
<dbReference type="InterPro" id="IPR051654">
    <property type="entry name" value="Meroterpenoid_MTases"/>
</dbReference>
<protein>
    <recommendedName>
        <fullName evidence="7">Methyltransferase domain-containing protein</fullName>
    </recommendedName>
</protein>
<dbReference type="AlphaFoldDB" id="A0A8E2E2D3"/>
<proteinExistence type="inferred from homology"/>
<dbReference type="Proteomes" id="UP000250266">
    <property type="component" value="Unassembled WGS sequence"/>
</dbReference>
<dbReference type="InterPro" id="IPR029063">
    <property type="entry name" value="SAM-dependent_MTases_sf"/>
</dbReference>
<evidence type="ECO:0000256" key="2">
    <source>
        <dbReference type="ARBA" id="ARBA00022679"/>
    </source>
</evidence>
<dbReference type="OrthoDB" id="2094832at2759"/>
<evidence type="ECO:0000256" key="3">
    <source>
        <dbReference type="ARBA" id="ARBA00022691"/>
    </source>
</evidence>
<evidence type="ECO:0000313" key="5">
    <source>
        <dbReference type="EMBL" id="OCK76005.1"/>
    </source>
</evidence>
<sequence length="268" mass="30146">MGPKFELGTEFYSHYTGLSGAELALRLRNIRDRAWAIAPYPCIGQWSFLLPGLSSLPVYSSVQKRAQLGATVLDLGCGLGQDLRRLAASGATKLYAVDVRPEIWELGLELFGDKEKPVAKFLWSDAWMNRFAEPMLGNLGVLDEVRSSVDVIIVCQFIDLFHWPDQLSIGKTIVELSKVGTQVVGYTRGTVTEEVGEYFDQDSLTSRMFHDYVSFRTLWWDIGQSTGTKWKVEADLVELSEWGFEPEDINWMKGPTPKGFSFVVTRTS</sequence>
<organism evidence="5 6">
    <name type="scientific">Lepidopterella palustris CBS 459.81</name>
    <dbReference type="NCBI Taxonomy" id="1314670"/>
    <lineage>
        <taxon>Eukaryota</taxon>
        <taxon>Fungi</taxon>
        <taxon>Dikarya</taxon>
        <taxon>Ascomycota</taxon>
        <taxon>Pezizomycotina</taxon>
        <taxon>Dothideomycetes</taxon>
        <taxon>Pleosporomycetidae</taxon>
        <taxon>Mytilinidiales</taxon>
        <taxon>Argynnaceae</taxon>
        <taxon>Lepidopterella</taxon>
    </lineage>
</organism>